<feature type="coiled-coil region" evidence="1">
    <location>
        <begin position="77"/>
        <end position="118"/>
    </location>
</feature>
<keyword evidence="1" id="KW-0175">Coiled coil</keyword>
<evidence type="ECO:0000259" key="2">
    <source>
        <dbReference type="Pfam" id="PF25917"/>
    </source>
</evidence>
<dbReference type="SUPFAM" id="SSF111369">
    <property type="entry name" value="HlyD-like secretion proteins"/>
    <property type="match status" value="2"/>
</dbReference>
<dbReference type="Gene3D" id="1.10.287.470">
    <property type="entry name" value="Helix hairpin bin"/>
    <property type="match status" value="2"/>
</dbReference>
<dbReference type="PANTHER" id="PTHR30386">
    <property type="entry name" value="MEMBRANE FUSION SUBUNIT OF EMRAB-TOLC MULTIDRUG EFFLUX PUMP"/>
    <property type="match status" value="1"/>
</dbReference>
<evidence type="ECO:0000256" key="1">
    <source>
        <dbReference type="SAM" id="Coils"/>
    </source>
</evidence>
<name>A0A433SER8_9BURK</name>
<comment type="caution">
    <text evidence="4">The sequence shown here is derived from an EMBL/GenBank/DDBJ whole genome shotgun (WGS) entry which is preliminary data.</text>
</comment>
<dbReference type="Proteomes" id="UP000286947">
    <property type="component" value="Unassembled WGS sequence"/>
</dbReference>
<dbReference type="AlphaFoldDB" id="A0A433SER8"/>
<gene>
    <name evidence="4" type="primary">emrK</name>
    <name evidence="4" type="ORF">CUZ56_01183</name>
</gene>
<dbReference type="Pfam" id="PF25917">
    <property type="entry name" value="BSH_RND"/>
    <property type="match status" value="1"/>
</dbReference>
<dbReference type="Pfam" id="PF25954">
    <property type="entry name" value="Beta-barrel_RND_2"/>
    <property type="match status" value="1"/>
</dbReference>
<dbReference type="InterPro" id="IPR058792">
    <property type="entry name" value="Beta-barrel_RND_2"/>
</dbReference>
<reference evidence="4 5" key="1">
    <citation type="submission" date="2018-01" db="EMBL/GenBank/DDBJ databases">
        <title>Saezia sanguinis gen. nov., sp. nov., in the order Burkholderiales isolated from human blood.</title>
        <authorList>
            <person name="Medina-Pascual M.J."/>
            <person name="Valdezate S."/>
            <person name="Monzon S."/>
            <person name="Cuesta I."/>
            <person name="Carrasco G."/>
            <person name="Villalon P."/>
            <person name="Saez-Nieto J.A."/>
        </authorList>
    </citation>
    <scope>NUCLEOTIDE SEQUENCE [LARGE SCALE GENOMIC DNA]</scope>
    <source>
        <strain evidence="4 5">CNM695-12</strain>
    </source>
</reference>
<dbReference type="GO" id="GO:0055085">
    <property type="term" value="P:transmembrane transport"/>
    <property type="evidence" value="ECO:0007669"/>
    <property type="project" value="InterPro"/>
</dbReference>
<organism evidence="4 5">
    <name type="scientific">Saezia sanguinis</name>
    <dbReference type="NCBI Taxonomy" id="1965230"/>
    <lineage>
        <taxon>Bacteria</taxon>
        <taxon>Pseudomonadati</taxon>
        <taxon>Pseudomonadota</taxon>
        <taxon>Betaproteobacteria</taxon>
        <taxon>Burkholderiales</taxon>
        <taxon>Saeziaceae</taxon>
        <taxon>Saezia</taxon>
    </lineage>
</organism>
<dbReference type="InterPro" id="IPR058625">
    <property type="entry name" value="MdtA-like_BSH"/>
</dbReference>
<proteinExistence type="predicted"/>
<evidence type="ECO:0000259" key="3">
    <source>
        <dbReference type="Pfam" id="PF25954"/>
    </source>
</evidence>
<feature type="domain" description="CusB-like beta-barrel" evidence="3">
    <location>
        <begin position="236"/>
        <end position="280"/>
    </location>
</feature>
<dbReference type="PANTHER" id="PTHR30386:SF24">
    <property type="entry name" value="MULTIDRUG RESISTANCE EFFLUX PUMP"/>
    <property type="match status" value="1"/>
</dbReference>
<evidence type="ECO:0000313" key="5">
    <source>
        <dbReference type="Proteomes" id="UP000286947"/>
    </source>
</evidence>
<dbReference type="Gene3D" id="2.40.30.170">
    <property type="match status" value="1"/>
</dbReference>
<evidence type="ECO:0000313" key="4">
    <source>
        <dbReference type="EMBL" id="RUS67241.1"/>
    </source>
</evidence>
<dbReference type="EMBL" id="PQSP01000002">
    <property type="protein sequence ID" value="RUS67241.1"/>
    <property type="molecule type" value="Genomic_DNA"/>
</dbReference>
<dbReference type="InterPro" id="IPR050739">
    <property type="entry name" value="MFP"/>
</dbReference>
<dbReference type="Gene3D" id="2.40.50.100">
    <property type="match status" value="1"/>
</dbReference>
<accession>A0A433SER8</accession>
<feature type="domain" description="Multidrug resistance protein MdtA-like barrel-sandwich hybrid" evidence="2">
    <location>
        <begin position="37"/>
        <end position="233"/>
    </location>
</feature>
<feature type="coiled-coil region" evidence="1">
    <location>
        <begin position="164"/>
        <end position="205"/>
    </location>
</feature>
<keyword evidence="5" id="KW-1185">Reference proteome</keyword>
<sequence>MAGVALIGILLILSAWHLWPFSSAVMVTDNSYVRGQIVVIAPQVNGYVVDIPVKDFEHVEQGAVLAQIDDRTYRARVAEAQARVANAQATLDNLAQTLAQNKAALSSSQAQLAAYQAEYKRAALDKERTDQLATGGALTRREQDTVNATYLLAQANVLRGQAGVQTAQETIKATEISRDSLQAQLEIAQAQLQQANIDLDNTTIRAPQSGQVSEATVRQGQYVSAGSQLMFLISQKIWVVANYKETQTSHLHIGMRATFTVDALDDQKFSGYIEEIAPATGSEFSILRPDNATGNFTKVVQRLPIRIAIDPDQELYNRLRPGMSVVTSIDTSQQVPDQ</sequence>
<protein>
    <submittedName>
        <fullName evidence="4">Putative multidrug resistance protein EmrK</fullName>
    </submittedName>
</protein>